<keyword evidence="1" id="KW-1133">Transmembrane helix</keyword>
<accession>A0A847TQS2</accession>
<feature type="transmembrane region" description="Helical" evidence="1">
    <location>
        <begin position="94"/>
        <end position="124"/>
    </location>
</feature>
<feature type="transmembrane region" description="Helical" evidence="1">
    <location>
        <begin position="144"/>
        <end position="162"/>
    </location>
</feature>
<feature type="transmembrane region" description="Helical" evidence="1">
    <location>
        <begin position="204"/>
        <end position="228"/>
    </location>
</feature>
<evidence type="ECO:0000256" key="1">
    <source>
        <dbReference type="SAM" id="Phobius"/>
    </source>
</evidence>
<feature type="transmembrane region" description="Helical" evidence="1">
    <location>
        <begin position="50"/>
        <end position="73"/>
    </location>
</feature>
<feature type="transmembrane region" description="Helical" evidence="1">
    <location>
        <begin position="174"/>
        <end position="198"/>
    </location>
</feature>
<comment type="caution">
    <text evidence="3">The sequence shown here is derived from an EMBL/GenBank/DDBJ whole genome shotgun (WGS) entry which is preliminary data.</text>
</comment>
<dbReference type="AlphaFoldDB" id="A0A558GEE8"/>
<dbReference type="Proteomes" id="UP000619835">
    <property type="component" value="Unassembled WGS sequence"/>
</dbReference>
<dbReference type="Proteomes" id="UP000320212">
    <property type="component" value="Unassembled WGS sequence"/>
</dbReference>
<gene>
    <name evidence="3" type="ORF">FQA18_02600</name>
    <name evidence="2" type="ORF">GOC85_00290</name>
</gene>
<evidence type="ECO:0000313" key="4">
    <source>
        <dbReference type="Proteomes" id="UP000320212"/>
    </source>
</evidence>
<feature type="transmembrane region" description="Helical" evidence="1">
    <location>
        <begin position="265"/>
        <end position="282"/>
    </location>
</feature>
<name>A0A558GEE8_HALVO</name>
<feature type="transmembrane region" description="Helical" evidence="1">
    <location>
        <begin position="240"/>
        <end position="259"/>
    </location>
</feature>
<keyword evidence="1" id="KW-0472">Membrane</keyword>
<dbReference type="RefSeq" id="WP_006600871.1">
    <property type="nucleotide sequence ID" value="NZ_JAUDRO010000006.1"/>
</dbReference>
<organism evidence="3 4">
    <name type="scientific">Haloferax volcanii</name>
    <name type="common">Halobacterium volcanii</name>
    <dbReference type="NCBI Taxonomy" id="2246"/>
    <lineage>
        <taxon>Archaea</taxon>
        <taxon>Methanobacteriati</taxon>
        <taxon>Methanobacteriota</taxon>
        <taxon>Stenosarchaea group</taxon>
        <taxon>Halobacteria</taxon>
        <taxon>Halobacteriales</taxon>
        <taxon>Haloferacaceae</taxon>
        <taxon>Haloferax</taxon>
    </lineage>
</organism>
<dbReference type="EMBL" id="VMTR01000008">
    <property type="protein sequence ID" value="TVT96145.1"/>
    <property type="molecule type" value="Genomic_DNA"/>
</dbReference>
<protein>
    <submittedName>
        <fullName evidence="3">Uncharacterized protein</fullName>
    </submittedName>
</protein>
<reference evidence="2" key="2">
    <citation type="submission" date="2019-12" db="EMBL/GenBank/DDBJ databases">
        <title>Haloferax alexandrinus strain pws11.</title>
        <authorList>
            <person name="Verma D.K."/>
            <person name="Gopal K."/>
            <person name="Prasad E.S."/>
        </authorList>
    </citation>
    <scope>NUCLEOTIDE SEQUENCE</scope>
    <source>
        <strain evidence="2">Pws11</strain>
    </source>
</reference>
<evidence type="ECO:0000313" key="3">
    <source>
        <dbReference type="EMBL" id="TVT96145.1"/>
    </source>
</evidence>
<proteinExistence type="predicted"/>
<dbReference type="EMBL" id="WOWC01000001">
    <property type="protein sequence ID" value="NLV01021.1"/>
    <property type="molecule type" value="Genomic_DNA"/>
</dbReference>
<reference evidence="3 4" key="1">
    <citation type="submission" date="2019-07" db="EMBL/GenBank/DDBJ databases">
        <title>Draft genome sequence of Haloferax volcanii SS0101, isolated from salt farm in Samut Sakhon, Thailand.</title>
        <authorList>
            <person name="Wanthongcharoen S."/>
            <person name="Yamprayoonswat W."/>
            <person name="Ruangsuj P."/>
            <person name="Thongpramul N."/>
            <person name="Jumpathong W."/>
            <person name="Sittihan S."/>
            <person name="Kanjanavas P."/>
            <person name="Yasawong M."/>
        </authorList>
    </citation>
    <scope>NUCLEOTIDE SEQUENCE [LARGE SCALE GENOMIC DNA]</scope>
    <source>
        <strain evidence="3 4">SS0101</strain>
    </source>
</reference>
<feature type="transmembrane region" description="Helical" evidence="1">
    <location>
        <begin position="289"/>
        <end position="308"/>
    </location>
</feature>
<feature type="transmembrane region" description="Helical" evidence="1">
    <location>
        <begin position="24"/>
        <end position="44"/>
    </location>
</feature>
<evidence type="ECO:0000313" key="2">
    <source>
        <dbReference type="EMBL" id="NLV01021.1"/>
    </source>
</evidence>
<keyword evidence="1" id="KW-0812">Transmembrane</keyword>
<sequence>MSRFATAVRAFRPDRSLPSEASELGRIGLFLACLAVASAASYWVSLRLLGVPVVGALASPNVAGLAVPTLVYARYRGVPPSFGLPERSRITDALAAALAPGLAVVAASALLAVGFDASLAALVGWTYHPEASVGAAAARAAEDVVLSGLGFGFLVAAVFDLASSRVGLAPARAAVAAAALATFFQSVLRDAAFTLVVFPKPWRVTVLGLLLVATVCGCVAVGVTYRSAAERSLRPVSRPTLAPVFAFGLFGLVAFGTVFVDVPGGVEHVLWALAFGLAAVGYQRSRSVWVPAAALALFSLSVRLVGFVELAAF</sequence>
<accession>A0A558GEE8</accession>